<organism evidence="3 4">
    <name type="scientific">Xanthocytophaga agilis</name>
    <dbReference type="NCBI Taxonomy" id="3048010"/>
    <lineage>
        <taxon>Bacteria</taxon>
        <taxon>Pseudomonadati</taxon>
        <taxon>Bacteroidota</taxon>
        <taxon>Cytophagia</taxon>
        <taxon>Cytophagales</taxon>
        <taxon>Rhodocytophagaceae</taxon>
        <taxon>Xanthocytophaga</taxon>
    </lineage>
</organism>
<keyword evidence="1" id="KW-0472">Membrane</keyword>
<proteinExistence type="predicted"/>
<dbReference type="InterPro" id="IPR010559">
    <property type="entry name" value="Sig_transdc_His_kin_internal"/>
</dbReference>
<feature type="transmembrane region" description="Helical" evidence="1">
    <location>
        <begin position="117"/>
        <end position="141"/>
    </location>
</feature>
<reference evidence="3" key="1">
    <citation type="submission" date="2023-05" db="EMBL/GenBank/DDBJ databases">
        <authorList>
            <person name="Zhang X."/>
        </authorList>
    </citation>
    <scope>NUCLEOTIDE SEQUENCE</scope>
    <source>
        <strain evidence="3">BD1B2-1</strain>
    </source>
</reference>
<dbReference type="Pfam" id="PF06580">
    <property type="entry name" value="His_kinase"/>
    <property type="match status" value="1"/>
</dbReference>
<dbReference type="RefSeq" id="WP_314514963.1">
    <property type="nucleotide sequence ID" value="NZ_JASJOU010000010.1"/>
</dbReference>
<dbReference type="InterPro" id="IPR050640">
    <property type="entry name" value="Bact_2-comp_sensor_kinase"/>
</dbReference>
<dbReference type="GO" id="GO:0016020">
    <property type="term" value="C:membrane"/>
    <property type="evidence" value="ECO:0007669"/>
    <property type="project" value="InterPro"/>
</dbReference>
<protein>
    <submittedName>
        <fullName evidence="3">Histidine kinase</fullName>
    </submittedName>
</protein>
<feature type="transmembrane region" description="Helical" evidence="1">
    <location>
        <begin position="12"/>
        <end position="34"/>
    </location>
</feature>
<keyword evidence="3" id="KW-0418">Kinase</keyword>
<keyword evidence="1" id="KW-1133">Transmembrane helix</keyword>
<dbReference type="Gene3D" id="3.30.565.10">
    <property type="entry name" value="Histidine kinase-like ATPase, C-terminal domain"/>
    <property type="match status" value="1"/>
</dbReference>
<keyword evidence="3" id="KW-0808">Transferase</keyword>
<keyword evidence="1" id="KW-0812">Transmembrane</keyword>
<evidence type="ECO:0000313" key="4">
    <source>
        <dbReference type="Proteomes" id="UP001232063"/>
    </source>
</evidence>
<dbReference type="InterPro" id="IPR036890">
    <property type="entry name" value="HATPase_C_sf"/>
</dbReference>
<feature type="domain" description="Signal transduction histidine kinase internal region" evidence="2">
    <location>
        <begin position="169"/>
        <end position="248"/>
    </location>
</feature>
<feature type="transmembrane region" description="Helical" evidence="1">
    <location>
        <begin position="90"/>
        <end position="111"/>
    </location>
</feature>
<evidence type="ECO:0000313" key="3">
    <source>
        <dbReference type="EMBL" id="MDJ1504073.1"/>
    </source>
</evidence>
<dbReference type="PANTHER" id="PTHR34220:SF7">
    <property type="entry name" value="SENSOR HISTIDINE KINASE YPDA"/>
    <property type="match status" value="1"/>
</dbReference>
<evidence type="ECO:0000259" key="2">
    <source>
        <dbReference type="Pfam" id="PF06580"/>
    </source>
</evidence>
<comment type="caution">
    <text evidence="3">The sequence shown here is derived from an EMBL/GenBank/DDBJ whole genome shotgun (WGS) entry which is preliminary data.</text>
</comment>
<dbReference type="SUPFAM" id="SSF55874">
    <property type="entry name" value="ATPase domain of HSP90 chaperone/DNA topoisomerase II/histidine kinase"/>
    <property type="match status" value="1"/>
</dbReference>
<evidence type="ECO:0000256" key="1">
    <source>
        <dbReference type="SAM" id="Phobius"/>
    </source>
</evidence>
<dbReference type="GO" id="GO:0000155">
    <property type="term" value="F:phosphorelay sensor kinase activity"/>
    <property type="evidence" value="ECO:0007669"/>
    <property type="project" value="InterPro"/>
</dbReference>
<dbReference type="EMBL" id="JASJOU010000010">
    <property type="protein sequence ID" value="MDJ1504073.1"/>
    <property type="molecule type" value="Genomic_DNA"/>
</dbReference>
<accession>A0AAE3UFP4</accession>
<sequence length="388" mass="44748">MIAKWLSKVKEIIVQFLLILALDLAFGAVTYFSVKSFSTLMDDPSMEIDLKHSFAWLITNNSAEAIIICLTLQVFSLVEKKIRFIWLRPILLAVCIFAVVHMIQIAIYRPYTFFHSLFHFTPLSLIFGSNIILAGLSVYAYGNYEKRRSRKLNDQQYQLLELKELKTKAELEALQAKINPHFLYNSLNAIASLIHEDPDKAEQMVLLLAKFFRYSTNAKSQYLTRLSDEIEMVKTYLEVEKVRFDDRLEYFLWFEKEELKNCLIPQFLLQPLVENAIKHGISKAMGKGILGIKVLDKQDKLVIVIFDNGVPFPEQLITGYGLRSTQDKLRLLMGEEARMEIINGRSISSQGDDFINQPHKAIKITVKKQFGTSYEKEVESEIVLTKSR</sequence>
<keyword evidence="4" id="KW-1185">Reference proteome</keyword>
<dbReference type="AlphaFoldDB" id="A0AAE3UFP4"/>
<name>A0AAE3UFP4_9BACT</name>
<dbReference type="PANTHER" id="PTHR34220">
    <property type="entry name" value="SENSOR HISTIDINE KINASE YPDA"/>
    <property type="match status" value="1"/>
</dbReference>
<gene>
    <name evidence="3" type="ORF">QNI22_25655</name>
</gene>
<dbReference type="Proteomes" id="UP001232063">
    <property type="component" value="Unassembled WGS sequence"/>
</dbReference>
<feature type="transmembrane region" description="Helical" evidence="1">
    <location>
        <begin position="54"/>
        <end position="78"/>
    </location>
</feature>